<feature type="domain" description="EF-hand" evidence="2">
    <location>
        <begin position="34"/>
        <end position="65"/>
    </location>
</feature>
<organism evidence="3">
    <name type="scientific">Phaeodactylum tricornutum</name>
    <name type="common">Diatom</name>
    <dbReference type="NCBI Taxonomy" id="2850"/>
    <lineage>
        <taxon>Eukaryota</taxon>
        <taxon>Sar</taxon>
        <taxon>Stramenopiles</taxon>
        <taxon>Ochrophyta</taxon>
        <taxon>Bacillariophyta</taxon>
        <taxon>Bacillariophyceae</taxon>
        <taxon>Bacillariophycidae</taxon>
        <taxon>Naviculales</taxon>
        <taxon>Phaeodactylaceae</taxon>
        <taxon>Phaeodactylum</taxon>
    </lineage>
</organism>
<dbReference type="GO" id="GO:0005509">
    <property type="term" value="F:calcium ion binding"/>
    <property type="evidence" value="ECO:0007669"/>
    <property type="project" value="InterPro"/>
</dbReference>
<dbReference type="SMART" id="SM00054">
    <property type="entry name" value="EFh"/>
    <property type="match status" value="2"/>
</dbReference>
<dbReference type="PROSITE" id="PS50222">
    <property type="entry name" value="EF_HAND_2"/>
    <property type="match status" value="2"/>
</dbReference>
<feature type="non-terminal residue" evidence="3">
    <location>
        <position position="1"/>
    </location>
</feature>
<dbReference type="Pfam" id="PF13499">
    <property type="entry name" value="EF-hand_7"/>
    <property type="match status" value="1"/>
</dbReference>
<proteinExistence type="predicted"/>
<name>A0A8J9X369_PHATR</name>
<reference evidence="3" key="1">
    <citation type="submission" date="2022-02" db="EMBL/GenBank/DDBJ databases">
        <authorList>
            <person name="Giguere J D."/>
        </authorList>
    </citation>
    <scope>NUCLEOTIDE SEQUENCE</scope>
    <source>
        <strain evidence="3">CCAP 1055/1</strain>
    </source>
</reference>
<keyword evidence="1" id="KW-0106">Calcium</keyword>
<gene>
    <name evidence="3" type="ORF">PTTT1_LOCUS14422</name>
</gene>
<dbReference type="AlphaFoldDB" id="A0A8J9X369"/>
<dbReference type="CDD" id="cd00051">
    <property type="entry name" value="EFh"/>
    <property type="match status" value="1"/>
</dbReference>
<dbReference type="EMBL" id="OU594955">
    <property type="protein sequence ID" value="CAG9280784.1"/>
    <property type="molecule type" value="Genomic_DNA"/>
</dbReference>
<feature type="domain" description="EF-hand" evidence="2">
    <location>
        <begin position="1"/>
        <end position="33"/>
    </location>
</feature>
<evidence type="ECO:0000256" key="1">
    <source>
        <dbReference type="ARBA" id="ARBA00022837"/>
    </source>
</evidence>
<evidence type="ECO:0000313" key="3">
    <source>
        <dbReference type="EMBL" id="CAG9280784.1"/>
    </source>
</evidence>
<evidence type="ECO:0000259" key="2">
    <source>
        <dbReference type="PROSITE" id="PS50222"/>
    </source>
</evidence>
<dbReference type="InterPro" id="IPR011992">
    <property type="entry name" value="EF-hand-dom_pair"/>
</dbReference>
<dbReference type="Gene3D" id="1.10.238.10">
    <property type="entry name" value="EF-hand"/>
    <property type="match status" value="1"/>
</dbReference>
<dbReference type="InterPro" id="IPR018247">
    <property type="entry name" value="EF_Hand_1_Ca_BS"/>
</dbReference>
<dbReference type="Proteomes" id="UP000836788">
    <property type="component" value="Chromosome 14"/>
</dbReference>
<feature type="non-terminal residue" evidence="3">
    <location>
        <position position="65"/>
    </location>
</feature>
<dbReference type="InterPro" id="IPR002048">
    <property type="entry name" value="EF_hand_dom"/>
</dbReference>
<dbReference type="PROSITE" id="PS00018">
    <property type="entry name" value="EF_HAND_1"/>
    <property type="match status" value="2"/>
</dbReference>
<dbReference type="SUPFAM" id="SSF47473">
    <property type="entry name" value="EF-hand"/>
    <property type="match status" value="1"/>
</dbReference>
<protein>
    <recommendedName>
        <fullName evidence="2">EF-hand domain-containing protein</fullName>
    </recommendedName>
</protein>
<accession>A0A8J9X369</accession>
<sequence length="65" mass="7674">EDIVAAFHDADIDRSGSLNLDEVRRLMHRMDPDFPLDEIRALLKFVDVDEDGQITLEEFKRLFRQ</sequence>